<evidence type="ECO:0000256" key="2">
    <source>
        <dbReference type="ARBA" id="ARBA00023002"/>
    </source>
</evidence>
<dbReference type="SUPFAM" id="SSF51735">
    <property type="entry name" value="NAD(P)-binding Rossmann-fold domains"/>
    <property type="match status" value="1"/>
</dbReference>
<dbReference type="EMBL" id="BMSZ01000004">
    <property type="protein sequence ID" value="GGS44432.1"/>
    <property type="molecule type" value="Genomic_DNA"/>
</dbReference>
<dbReference type="Gene3D" id="3.40.50.720">
    <property type="entry name" value="NAD(P)-binding Rossmann-like Domain"/>
    <property type="match status" value="1"/>
</dbReference>
<dbReference type="RefSeq" id="WP_069738596.1">
    <property type="nucleotide sequence ID" value="NZ_BMSZ01000004.1"/>
</dbReference>
<dbReference type="PRINTS" id="PR00081">
    <property type="entry name" value="GDHRDH"/>
</dbReference>
<protein>
    <submittedName>
        <fullName evidence="3">Short-chain dehydrogenase</fullName>
    </submittedName>
</protein>
<reference evidence="4" key="1">
    <citation type="journal article" date="2019" name="Int. J. Syst. Evol. Microbiol.">
        <title>The Global Catalogue of Microorganisms (GCM) 10K type strain sequencing project: providing services to taxonomists for standard genome sequencing and annotation.</title>
        <authorList>
            <consortium name="The Broad Institute Genomics Platform"/>
            <consortium name="The Broad Institute Genome Sequencing Center for Infectious Disease"/>
            <person name="Wu L."/>
            <person name="Ma J."/>
        </authorList>
    </citation>
    <scope>NUCLEOTIDE SEQUENCE [LARGE SCALE GENOMIC DNA]</scope>
    <source>
        <strain evidence="4">JCM 4350</strain>
    </source>
</reference>
<keyword evidence="4" id="KW-1185">Reference proteome</keyword>
<dbReference type="PROSITE" id="PS00061">
    <property type="entry name" value="ADH_SHORT"/>
    <property type="match status" value="1"/>
</dbReference>
<proteinExistence type="inferred from homology"/>
<dbReference type="PRINTS" id="PR00080">
    <property type="entry name" value="SDRFAMILY"/>
</dbReference>
<comment type="similarity">
    <text evidence="1">Belongs to the short-chain dehydrogenases/reductases (SDR) family.</text>
</comment>
<dbReference type="Pfam" id="PF13561">
    <property type="entry name" value="adh_short_C2"/>
    <property type="match status" value="1"/>
</dbReference>
<dbReference type="InterPro" id="IPR002347">
    <property type="entry name" value="SDR_fam"/>
</dbReference>
<dbReference type="PANTHER" id="PTHR43639">
    <property type="entry name" value="OXIDOREDUCTASE, SHORT-CHAIN DEHYDROGENASE/REDUCTASE FAMILY (AFU_ORTHOLOGUE AFUA_5G02870)"/>
    <property type="match status" value="1"/>
</dbReference>
<name>A0ABQ2T2L7_STRBA</name>
<dbReference type="Proteomes" id="UP000659767">
    <property type="component" value="Unassembled WGS sequence"/>
</dbReference>
<dbReference type="PANTHER" id="PTHR43639:SF1">
    <property type="entry name" value="SHORT-CHAIN DEHYDROGENASE_REDUCTASE FAMILY PROTEIN"/>
    <property type="match status" value="1"/>
</dbReference>
<organism evidence="3 4">
    <name type="scientific">Streptomyces badius</name>
    <dbReference type="NCBI Taxonomy" id="1941"/>
    <lineage>
        <taxon>Bacteria</taxon>
        <taxon>Bacillati</taxon>
        <taxon>Actinomycetota</taxon>
        <taxon>Actinomycetes</taxon>
        <taxon>Kitasatosporales</taxon>
        <taxon>Streptomycetaceae</taxon>
        <taxon>Streptomyces</taxon>
    </lineage>
</organism>
<accession>A0ABQ2T2L7</accession>
<gene>
    <name evidence="3" type="ORF">GCM10010253_18160</name>
</gene>
<comment type="caution">
    <text evidence="3">The sequence shown here is derived from an EMBL/GenBank/DDBJ whole genome shotgun (WGS) entry which is preliminary data.</text>
</comment>
<keyword evidence="2" id="KW-0560">Oxidoreductase</keyword>
<evidence type="ECO:0000313" key="4">
    <source>
        <dbReference type="Proteomes" id="UP000659767"/>
    </source>
</evidence>
<sequence>METLKGKTAVVTGSSRSIGRGIAERLAARGALVAVHYATNATAAQDVVETIGKAGGQAFAFGTELGHEGDAERFWAEFDVQRRAFSDDGDTGVDILVNNAAVALRDHFQDATVADFDRMVAVNIRAPFFIVQHALDRLRDGGRVINISSAVTRLGLPEVIAYGATKGALDSFSRILAKELGSRGITVNVVAPGYVDTDSNADWLRHDKDAWEETAAKSVFGRVGEPEDIGDAVAFLASDAGRWITGQHIDASGGTRM</sequence>
<dbReference type="InterPro" id="IPR020904">
    <property type="entry name" value="Sc_DH/Rdtase_CS"/>
</dbReference>
<dbReference type="InterPro" id="IPR036291">
    <property type="entry name" value="NAD(P)-bd_dom_sf"/>
</dbReference>
<evidence type="ECO:0000313" key="3">
    <source>
        <dbReference type="EMBL" id="GGS44432.1"/>
    </source>
</evidence>
<evidence type="ECO:0000256" key="1">
    <source>
        <dbReference type="ARBA" id="ARBA00006484"/>
    </source>
</evidence>